<proteinExistence type="predicted"/>
<sequence>MYRLTVATLVASLALSAAALPSPDDPNYGSEAMKYLKKLKMETRQRQTEAGAYDLDRYSPMSKAACSGGKAGEYKCQGMDMKGFIRHQNMGSKARKGNDVGLRQTAGKFGIVCEMDGSAFVEVLKDGSLVYLGRLPSESGNSMWRDAKVVGDHAVIMSEAGGHGMQVFDMKKLLTADPKNPKVYGKEDLDSLFKGWGNCHNVIVNEKTKTAFCGGGSKCSGKLHAVNLSDPKNPKDDGCVGTHSYSHDAECVIYNGIDSKFNSREICFGYNEKQLVISDITDRASPKQLSTMTYKGMGYTHQGWLATKDMRYLLMGDELDERMPGPKAGHTATYIVDVKDLTKPVITGIYHSPSKAIDHNLYVIDGLAYMSNYNTGLRIVNVSSVVEDPTGAGFKEILSFDVYPENDAKDELGFVGAWSVYPFFKSGHILINSIERGIFSVKRS</sequence>
<dbReference type="PANTHER" id="PTHR38787">
    <property type="entry name" value="REGULATORY P DOMAIN-CONTAINING PROTEIN"/>
    <property type="match status" value="1"/>
</dbReference>
<dbReference type="OrthoDB" id="2099887at2759"/>
<dbReference type="HOGENOM" id="CLU_031217_0_0_1"/>
<organism evidence="2 3">
    <name type="scientific">[Torrubiella] hemipterigena</name>
    <dbReference type="NCBI Taxonomy" id="1531966"/>
    <lineage>
        <taxon>Eukaryota</taxon>
        <taxon>Fungi</taxon>
        <taxon>Dikarya</taxon>
        <taxon>Ascomycota</taxon>
        <taxon>Pezizomycotina</taxon>
        <taxon>Sordariomycetes</taxon>
        <taxon>Hypocreomycetidae</taxon>
        <taxon>Hypocreales</taxon>
        <taxon>Clavicipitaceae</taxon>
        <taxon>Clavicipitaceae incertae sedis</taxon>
        <taxon>'Torrubiella' clade</taxon>
    </lineage>
</organism>
<dbReference type="STRING" id="1531966.A0A0A1TBZ8"/>
<feature type="chain" id="PRO_5001979179" description="Regulatory P domain-containing protein" evidence="1">
    <location>
        <begin position="20"/>
        <end position="444"/>
    </location>
</feature>
<evidence type="ECO:0008006" key="4">
    <source>
        <dbReference type="Google" id="ProtNLM"/>
    </source>
</evidence>
<dbReference type="NCBIfam" id="TIGR04312">
    <property type="entry name" value="choice_anch_B"/>
    <property type="match status" value="1"/>
</dbReference>
<reference evidence="2 3" key="1">
    <citation type="journal article" date="2015" name="Genome Announc.">
        <title>Draft Genome Sequence and Gene Annotation of the Entomopathogenic Fungus Verticillium hemipterigenum.</title>
        <authorList>
            <person name="Horn F."/>
            <person name="Habel A."/>
            <person name="Scharf D.H."/>
            <person name="Dworschak J."/>
            <person name="Brakhage A.A."/>
            <person name="Guthke R."/>
            <person name="Hertweck C."/>
            <person name="Linde J."/>
        </authorList>
    </citation>
    <scope>NUCLEOTIDE SEQUENCE [LARGE SCALE GENOMIC DNA]</scope>
</reference>
<evidence type="ECO:0000313" key="2">
    <source>
        <dbReference type="EMBL" id="CEJ85596.1"/>
    </source>
</evidence>
<evidence type="ECO:0000313" key="3">
    <source>
        <dbReference type="Proteomes" id="UP000039046"/>
    </source>
</evidence>
<accession>A0A0A1TBZ8</accession>
<dbReference type="GO" id="GO:0005576">
    <property type="term" value="C:extracellular region"/>
    <property type="evidence" value="ECO:0007669"/>
    <property type="project" value="TreeGrafter"/>
</dbReference>
<dbReference type="Proteomes" id="UP000039046">
    <property type="component" value="Unassembled WGS sequence"/>
</dbReference>
<protein>
    <recommendedName>
        <fullName evidence="4">Regulatory P domain-containing protein</fullName>
    </recommendedName>
</protein>
<gene>
    <name evidence="2" type="ORF">VHEMI03819</name>
</gene>
<feature type="signal peptide" evidence="1">
    <location>
        <begin position="1"/>
        <end position="19"/>
    </location>
</feature>
<dbReference type="InterPro" id="IPR027589">
    <property type="entry name" value="Choice_anch_B"/>
</dbReference>
<evidence type="ECO:0000256" key="1">
    <source>
        <dbReference type="SAM" id="SignalP"/>
    </source>
</evidence>
<keyword evidence="1" id="KW-0732">Signal</keyword>
<dbReference type="PANTHER" id="PTHR38787:SF3">
    <property type="entry name" value="REGULATORY P DOMAIN-CONTAINING PROTEIN"/>
    <property type="match status" value="1"/>
</dbReference>
<dbReference type="AlphaFoldDB" id="A0A0A1TBZ8"/>
<dbReference type="EMBL" id="CDHN01000002">
    <property type="protein sequence ID" value="CEJ85596.1"/>
    <property type="molecule type" value="Genomic_DNA"/>
</dbReference>
<keyword evidence="3" id="KW-1185">Reference proteome</keyword>
<name>A0A0A1TBZ8_9HYPO</name>